<dbReference type="HAMAP" id="MF_00445">
    <property type="entry name" value="NDH1_NuoN_1"/>
    <property type="match status" value="1"/>
</dbReference>
<dbReference type="AlphaFoldDB" id="A0A3B0C6E0"/>
<evidence type="ECO:0000256" key="2">
    <source>
        <dbReference type="ARBA" id="ARBA00022692"/>
    </source>
</evidence>
<keyword evidence="5" id="KW-0874">Quinone</keyword>
<keyword evidence="2 5" id="KW-0812">Transmembrane</keyword>
<proteinExistence type="inferred from homology"/>
<dbReference type="GO" id="GO:0005886">
    <property type="term" value="C:plasma membrane"/>
    <property type="evidence" value="ECO:0007669"/>
    <property type="project" value="UniProtKB-SubCell"/>
</dbReference>
<keyword evidence="5" id="KW-1278">Translocase</keyword>
<keyword evidence="5" id="KW-1003">Cell membrane</keyword>
<name>A0A3B0C6E0_9BACL</name>
<keyword evidence="9" id="KW-1185">Reference proteome</keyword>
<evidence type="ECO:0000256" key="3">
    <source>
        <dbReference type="ARBA" id="ARBA00022989"/>
    </source>
</evidence>
<feature type="transmembrane region" description="Helical" evidence="5">
    <location>
        <begin position="473"/>
        <end position="496"/>
    </location>
</feature>
<feature type="transmembrane region" description="Helical" evidence="5">
    <location>
        <begin position="90"/>
        <end position="111"/>
    </location>
</feature>
<feature type="domain" description="NADH:quinone oxidoreductase/Mrp antiporter transmembrane" evidence="7">
    <location>
        <begin position="141"/>
        <end position="446"/>
    </location>
</feature>
<dbReference type="NCBIfam" id="TIGR01770">
    <property type="entry name" value="NDH_I_N"/>
    <property type="match status" value="1"/>
</dbReference>
<feature type="transmembrane region" description="Helical" evidence="5">
    <location>
        <begin position="222"/>
        <end position="246"/>
    </location>
</feature>
<evidence type="ECO:0000256" key="1">
    <source>
        <dbReference type="ARBA" id="ARBA00004651"/>
    </source>
</evidence>
<comment type="subcellular location">
    <subcellularLocation>
        <location evidence="1 5">Cell membrane</location>
        <topology evidence="1 5">Multi-pass membrane protein</topology>
    </subcellularLocation>
    <subcellularLocation>
        <location evidence="6">Membrane</location>
        <topology evidence="6">Multi-pass membrane protein</topology>
    </subcellularLocation>
</comment>
<gene>
    <name evidence="5" type="primary">nuoN</name>
    <name evidence="8" type="ORF">D7M11_22485</name>
</gene>
<feature type="transmembrane region" description="Helical" evidence="5">
    <location>
        <begin position="258"/>
        <end position="277"/>
    </location>
</feature>
<feature type="transmembrane region" description="Helical" evidence="5">
    <location>
        <begin position="12"/>
        <end position="31"/>
    </location>
</feature>
<comment type="similarity">
    <text evidence="5">Belongs to the complex I subunit 2 family.</text>
</comment>
<keyword evidence="5" id="KW-0520">NAD</keyword>
<dbReference type="EC" id="7.1.1.-" evidence="5"/>
<dbReference type="EMBL" id="RBAH01000018">
    <property type="protein sequence ID" value="RKN78846.1"/>
    <property type="molecule type" value="Genomic_DNA"/>
</dbReference>
<dbReference type="InterPro" id="IPR001750">
    <property type="entry name" value="ND/Mrp_TM"/>
</dbReference>
<comment type="catalytic activity">
    <reaction evidence="5">
        <text>a quinone + NADH + 5 H(+)(in) = a quinol + NAD(+) + 4 H(+)(out)</text>
        <dbReference type="Rhea" id="RHEA:57888"/>
        <dbReference type="ChEBI" id="CHEBI:15378"/>
        <dbReference type="ChEBI" id="CHEBI:24646"/>
        <dbReference type="ChEBI" id="CHEBI:57540"/>
        <dbReference type="ChEBI" id="CHEBI:57945"/>
        <dbReference type="ChEBI" id="CHEBI:132124"/>
    </reaction>
</comment>
<feature type="transmembrane region" description="Helical" evidence="5">
    <location>
        <begin position="325"/>
        <end position="349"/>
    </location>
</feature>
<accession>A0A3B0C6E0</accession>
<sequence>MNQLERLTAGDIVHLAPEITLVITAVVLSLIDLALPRSVSRNFLGWLALVGTAVSAAFVLGDIAALNPSGAEQQATAISLLGNSWRVDDFANLFKLLFLGGTALILLMSIGNVKESEIPHTGEYYYLFLPATLGAMVMASSGDLITLFVGLELLSITSYVLVGMRKKIYASSEAAFKYVVTGGISSAIILYGMSFLYGMSGSTNIAVINQSLSANYASFEPLIYMAFFLLLAGFGFKIAAAPFHMWAPDVYEGAPNPVTAYLAVVSKAAGVAITFRVLYDLFGYRGLFEQPIHTDVLAAIGALAAAAMIVGNFIALRQTNMKRMLAYSGIANAGYLLVPIGTHFGMVHYSNFSEMFFYLIAYMFMNIGAIAVFMAVSNAAKSENISAFAGLYYRAPGLAIAMVILILSLAGLPVTGGFFGKLYIMLGTLQMQHYWLAAIMIGTSVVSFYYYFGVIRQMFMRSEADETAVKATLTNSITIWICVAATLLTGFFPHVVLRFIESVFSLQNDLFLGM</sequence>
<keyword evidence="3 5" id="KW-1133">Transmembrane helix</keyword>
<feature type="transmembrane region" description="Helical" evidence="5">
    <location>
        <begin position="297"/>
        <end position="316"/>
    </location>
</feature>
<dbReference type="GO" id="GO:0042773">
    <property type="term" value="P:ATP synthesis coupled electron transport"/>
    <property type="evidence" value="ECO:0007669"/>
    <property type="project" value="InterPro"/>
</dbReference>
<feature type="transmembrane region" description="Helical" evidence="5">
    <location>
        <begin position="145"/>
        <end position="164"/>
    </location>
</feature>
<feature type="transmembrane region" description="Helical" evidence="5">
    <location>
        <begin position="123"/>
        <end position="139"/>
    </location>
</feature>
<reference evidence="8 9" key="1">
    <citation type="journal article" date="2007" name="Int. J. Syst. Evol. Microbiol.">
        <title>Paenibacillus ginsengarvi sp. nov., isolated from soil from ginseng cultivation.</title>
        <authorList>
            <person name="Yoon M.H."/>
            <person name="Ten L.N."/>
            <person name="Im W.T."/>
        </authorList>
    </citation>
    <scope>NUCLEOTIDE SEQUENCE [LARGE SCALE GENOMIC DNA]</scope>
    <source>
        <strain evidence="8 9">KCTC 13059</strain>
    </source>
</reference>
<dbReference type="Proteomes" id="UP000282311">
    <property type="component" value="Unassembled WGS sequence"/>
</dbReference>
<feature type="transmembrane region" description="Helical" evidence="5">
    <location>
        <begin position="355"/>
        <end position="379"/>
    </location>
</feature>
<feature type="transmembrane region" description="Helical" evidence="5">
    <location>
        <begin position="434"/>
        <end position="452"/>
    </location>
</feature>
<dbReference type="PANTHER" id="PTHR22773">
    <property type="entry name" value="NADH DEHYDROGENASE"/>
    <property type="match status" value="1"/>
</dbReference>
<dbReference type="GO" id="GO:0048038">
    <property type="term" value="F:quinone binding"/>
    <property type="evidence" value="ECO:0007669"/>
    <property type="project" value="UniProtKB-KW"/>
</dbReference>
<evidence type="ECO:0000256" key="4">
    <source>
        <dbReference type="ARBA" id="ARBA00023136"/>
    </source>
</evidence>
<feature type="transmembrane region" description="Helical" evidence="5">
    <location>
        <begin position="391"/>
        <end position="414"/>
    </location>
</feature>
<dbReference type="RefSeq" id="WP_120749510.1">
    <property type="nucleotide sequence ID" value="NZ_RBAH01000018.1"/>
</dbReference>
<feature type="transmembrane region" description="Helical" evidence="5">
    <location>
        <begin position="43"/>
        <end position="66"/>
    </location>
</feature>
<dbReference type="Pfam" id="PF00361">
    <property type="entry name" value="Proton_antipo_M"/>
    <property type="match status" value="1"/>
</dbReference>
<dbReference type="InterPro" id="IPR010096">
    <property type="entry name" value="NADH-Q_OxRdtase_suN/2"/>
</dbReference>
<feature type="transmembrane region" description="Helical" evidence="5">
    <location>
        <begin position="176"/>
        <end position="197"/>
    </location>
</feature>
<dbReference type="OrthoDB" id="9811718at2"/>
<evidence type="ECO:0000259" key="7">
    <source>
        <dbReference type="Pfam" id="PF00361"/>
    </source>
</evidence>
<comment type="function">
    <text evidence="5">NDH-1 shuttles electrons from NADH, via FMN and iron-sulfur (Fe-S) centers, to quinones in the respiratory chain. The immediate electron acceptor for the enzyme in this species is believed to be a menaquinone. Couples the redox reaction to proton translocation (for every two electrons transferred, four hydrogen ions are translocated across the cytoplasmic membrane), and thus conserves the redox energy in a proton gradient.</text>
</comment>
<protein>
    <recommendedName>
        <fullName evidence="5">NADH-quinone oxidoreductase subunit N</fullName>
        <ecNumber evidence="5">7.1.1.-</ecNumber>
    </recommendedName>
    <alternativeName>
        <fullName evidence="5">NADH dehydrogenase I subunit N</fullName>
    </alternativeName>
    <alternativeName>
        <fullName evidence="5">NDH-1 subunit N</fullName>
    </alternativeName>
</protein>
<keyword evidence="4 5" id="KW-0472">Membrane</keyword>
<dbReference type="GO" id="GO:0008137">
    <property type="term" value="F:NADH dehydrogenase (ubiquinone) activity"/>
    <property type="evidence" value="ECO:0007669"/>
    <property type="project" value="InterPro"/>
</dbReference>
<evidence type="ECO:0000313" key="8">
    <source>
        <dbReference type="EMBL" id="RKN78846.1"/>
    </source>
</evidence>
<comment type="subunit">
    <text evidence="5">NDH-1 is composed of 14 different subunits. Subunits NuoA, H, J, K, L, M, N constitute the membrane sector of the complex.</text>
</comment>
<evidence type="ECO:0000256" key="6">
    <source>
        <dbReference type="RuleBase" id="RU000320"/>
    </source>
</evidence>
<comment type="caution">
    <text evidence="8">The sequence shown here is derived from an EMBL/GenBank/DDBJ whole genome shotgun (WGS) entry which is preliminary data.</text>
</comment>
<evidence type="ECO:0000313" key="9">
    <source>
        <dbReference type="Proteomes" id="UP000282311"/>
    </source>
</evidence>
<organism evidence="8 9">
    <name type="scientific">Paenibacillus ginsengarvi</name>
    <dbReference type="NCBI Taxonomy" id="400777"/>
    <lineage>
        <taxon>Bacteria</taxon>
        <taxon>Bacillati</taxon>
        <taxon>Bacillota</taxon>
        <taxon>Bacilli</taxon>
        <taxon>Bacillales</taxon>
        <taxon>Paenibacillaceae</taxon>
        <taxon>Paenibacillus</taxon>
    </lineage>
</organism>
<evidence type="ECO:0000256" key="5">
    <source>
        <dbReference type="HAMAP-Rule" id="MF_00445"/>
    </source>
</evidence>
<dbReference type="GO" id="GO:0050136">
    <property type="term" value="F:NADH dehydrogenase (quinone) (non-electrogenic) activity"/>
    <property type="evidence" value="ECO:0007669"/>
    <property type="project" value="UniProtKB-UniRule"/>
</dbReference>
<keyword evidence="5" id="KW-0813">Transport</keyword>